<accession>F0X0G3</accession>
<proteinExistence type="predicted"/>
<reference evidence="1" key="2">
    <citation type="submission" date="2011-02" db="EMBL/GenBank/DDBJ databases">
        <authorList>
            <person name="MacLean D."/>
        </authorList>
    </citation>
    <scope>NUCLEOTIDE SEQUENCE</scope>
</reference>
<evidence type="ECO:0000313" key="1">
    <source>
        <dbReference type="EMBL" id="CCA27252.1"/>
    </source>
</evidence>
<dbReference type="EMBL" id="FR824525">
    <property type="protein sequence ID" value="CCA27252.1"/>
    <property type="molecule type" value="Genomic_DNA"/>
</dbReference>
<dbReference type="AlphaFoldDB" id="F0X0G3"/>
<dbReference type="HOGENOM" id="CLU_2241636_0_0_1"/>
<reference evidence="1" key="1">
    <citation type="journal article" date="2011" name="PLoS Biol.">
        <title>Gene gain and loss during evolution of obligate parasitism in the white rust pathogen of Arabidopsis thaliana.</title>
        <authorList>
            <person name="Kemen E."/>
            <person name="Gardiner A."/>
            <person name="Schultz-Larsen T."/>
            <person name="Kemen A.C."/>
            <person name="Balmuth A.L."/>
            <person name="Robert-Seilaniantz A."/>
            <person name="Bailey K."/>
            <person name="Holub E."/>
            <person name="Studholme D.J."/>
            <person name="Maclean D."/>
            <person name="Jones J.D."/>
        </authorList>
    </citation>
    <scope>NUCLEOTIDE SEQUENCE</scope>
</reference>
<protein>
    <submittedName>
        <fullName evidence="1">AlNc14C486G11906 protein</fullName>
    </submittedName>
</protein>
<gene>
    <name evidence="1" type="primary">AlNc14C486G11906</name>
    <name evidence="1" type="ORF">ALNC14_133960</name>
</gene>
<organism evidence="1">
    <name type="scientific">Albugo laibachii Nc14</name>
    <dbReference type="NCBI Taxonomy" id="890382"/>
    <lineage>
        <taxon>Eukaryota</taxon>
        <taxon>Sar</taxon>
        <taxon>Stramenopiles</taxon>
        <taxon>Oomycota</taxon>
        <taxon>Peronosporomycetes</taxon>
        <taxon>Albuginales</taxon>
        <taxon>Albuginaceae</taxon>
        <taxon>Albugo</taxon>
    </lineage>
</organism>
<sequence length="105" mass="11947">MLTSILKIETYSIYSLHWLVHILIQDFSVTPAISDGTFCYHFPGVLCPTHCFQHVHSAQQLDFFLHGLAVDVVYTLQQGFKAFDDEAILELADFQLEKKDDASVL</sequence>
<name>F0X0G3_9STRA</name>